<reference evidence="1" key="1">
    <citation type="submission" date="2018-02" db="EMBL/GenBank/DDBJ databases">
        <title>Rhizophora mucronata_Transcriptome.</title>
        <authorList>
            <person name="Meera S.P."/>
            <person name="Sreeshan A."/>
            <person name="Augustine A."/>
        </authorList>
    </citation>
    <scope>NUCLEOTIDE SEQUENCE</scope>
    <source>
        <tissue evidence="1">Leaf</tissue>
    </source>
</reference>
<dbReference type="AlphaFoldDB" id="A0A2P2N617"/>
<organism evidence="1">
    <name type="scientific">Rhizophora mucronata</name>
    <name type="common">Asiatic mangrove</name>
    <dbReference type="NCBI Taxonomy" id="61149"/>
    <lineage>
        <taxon>Eukaryota</taxon>
        <taxon>Viridiplantae</taxon>
        <taxon>Streptophyta</taxon>
        <taxon>Embryophyta</taxon>
        <taxon>Tracheophyta</taxon>
        <taxon>Spermatophyta</taxon>
        <taxon>Magnoliopsida</taxon>
        <taxon>eudicotyledons</taxon>
        <taxon>Gunneridae</taxon>
        <taxon>Pentapetalae</taxon>
        <taxon>rosids</taxon>
        <taxon>fabids</taxon>
        <taxon>Malpighiales</taxon>
        <taxon>Rhizophoraceae</taxon>
        <taxon>Rhizophora</taxon>
    </lineage>
</organism>
<dbReference type="EMBL" id="GGEC01057460">
    <property type="protein sequence ID" value="MBX37944.1"/>
    <property type="molecule type" value="Transcribed_RNA"/>
</dbReference>
<evidence type="ECO:0000313" key="1">
    <source>
        <dbReference type="EMBL" id="MBX37944.1"/>
    </source>
</evidence>
<proteinExistence type="predicted"/>
<sequence length="67" mass="7703">MAVAHLLSRQMTLIKTGQCFLLIECRTTIRALGCNFSLIWHEHPILCSSLLICFASKYPFHETMPHE</sequence>
<name>A0A2P2N617_RHIMU</name>
<protein>
    <submittedName>
        <fullName evidence="1">Uncharacterized protein MANES_08G069800</fullName>
    </submittedName>
</protein>
<accession>A0A2P2N617</accession>